<comment type="caution">
    <text evidence="4">The sequence shown here is derived from an EMBL/GenBank/DDBJ whole genome shotgun (WGS) entry which is preliminary data.</text>
</comment>
<dbReference type="Proteomes" id="UP000746690">
    <property type="component" value="Unassembled WGS sequence"/>
</dbReference>
<keyword evidence="2 3" id="KW-0456">Lyase</keyword>
<evidence type="ECO:0000313" key="5">
    <source>
        <dbReference type="Proteomes" id="UP000746690"/>
    </source>
</evidence>
<dbReference type="Pfam" id="PF00701">
    <property type="entry name" value="DHDPS"/>
    <property type="match status" value="1"/>
</dbReference>
<gene>
    <name evidence="4" type="ORF">HHX25_04880</name>
</gene>
<evidence type="ECO:0000256" key="1">
    <source>
        <dbReference type="ARBA" id="ARBA00007592"/>
    </source>
</evidence>
<dbReference type="PANTHER" id="PTHR12128">
    <property type="entry name" value="DIHYDRODIPICOLINATE SYNTHASE"/>
    <property type="match status" value="1"/>
</dbReference>
<dbReference type="CDD" id="cd00408">
    <property type="entry name" value="DHDPS-like"/>
    <property type="match status" value="1"/>
</dbReference>
<dbReference type="EMBL" id="JABBHF010000002">
    <property type="protein sequence ID" value="NMH86827.1"/>
    <property type="molecule type" value="Genomic_DNA"/>
</dbReference>
<reference evidence="4 5" key="1">
    <citation type="submission" date="2020-04" db="EMBL/GenBank/DDBJ databases">
        <title>A Flavivirga sp. nov.</title>
        <authorList>
            <person name="Sun X."/>
        </authorList>
    </citation>
    <scope>NUCLEOTIDE SEQUENCE [LARGE SCALE GENOMIC DNA]</scope>
    <source>
        <strain evidence="4 5">Y03</strain>
    </source>
</reference>
<proteinExistence type="inferred from homology"/>
<keyword evidence="5" id="KW-1185">Reference proteome</keyword>
<dbReference type="SMART" id="SM01130">
    <property type="entry name" value="DHDPS"/>
    <property type="match status" value="1"/>
</dbReference>
<dbReference type="Gene3D" id="3.20.20.70">
    <property type="entry name" value="Aldolase class I"/>
    <property type="match status" value="1"/>
</dbReference>
<sequence>MNKNNEMTLKGVLPVIPTPFNEDGGVDKEAIKKITSFCIESGAGGLVFPGVASEYDFLSAEERLELLEVIYEVNKGKLPLICGGGKGDAETIVNNILESEPFGFHAAMILIPKQYANDEKGAHDFLATIAKRVPNLSIILQNAPLPVGAGLSPKAICRIAESIEQVKYIKEETLPSGSRITELIENAPDHLIGVIGGGGARYIIDEMKRSVVATMPASEITDLHVQMWNAFKAGDVETAREIYKDSLPLLIIQAIYRMRLTKHVLTERGIFKNDIVRAPLPEFDDYDKKELSFQLQSLSKYFKTTVLS</sequence>
<name>A0ABX1RWM7_9FLAO</name>
<dbReference type="PANTHER" id="PTHR12128:SF66">
    <property type="entry name" value="4-HYDROXY-2-OXOGLUTARATE ALDOLASE, MITOCHONDRIAL"/>
    <property type="match status" value="1"/>
</dbReference>
<accession>A0ABX1RWM7</accession>
<protein>
    <submittedName>
        <fullName evidence="4">Dihydrodipicolinate synthase family protein</fullName>
    </submittedName>
</protein>
<dbReference type="InterPro" id="IPR002220">
    <property type="entry name" value="DapA-like"/>
</dbReference>
<dbReference type="PIRSF" id="PIRSF001365">
    <property type="entry name" value="DHDPS"/>
    <property type="match status" value="1"/>
</dbReference>
<evidence type="ECO:0000256" key="3">
    <source>
        <dbReference type="PIRNR" id="PIRNR001365"/>
    </source>
</evidence>
<dbReference type="RefSeq" id="WP_169670736.1">
    <property type="nucleotide sequence ID" value="NZ_JABBHF010000002.1"/>
</dbReference>
<dbReference type="SUPFAM" id="SSF51569">
    <property type="entry name" value="Aldolase"/>
    <property type="match status" value="1"/>
</dbReference>
<dbReference type="InterPro" id="IPR013785">
    <property type="entry name" value="Aldolase_TIM"/>
</dbReference>
<evidence type="ECO:0000256" key="2">
    <source>
        <dbReference type="ARBA" id="ARBA00023239"/>
    </source>
</evidence>
<evidence type="ECO:0000313" key="4">
    <source>
        <dbReference type="EMBL" id="NMH86827.1"/>
    </source>
</evidence>
<organism evidence="4 5">
    <name type="scientific">Flavivirga algicola</name>
    <dbReference type="NCBI Taxonomy" id="2729136"/>
    <lineage>
        <taxon>Bacteria</taxon>
        <taxon>Pseudomonadati</taxon>
        <taxon>Bacteroidota</taxon>
        <taxon>Flavobacteriia</taxon>
        <taxon>Flavobacteriales</taxon>
        <taxon>Flavobacteriaceae</taxon>
        <taxon>Flavivirga</taxon>
    </lineage>
</organism>
<comment type="similarity">
    <text evidence="1 3">Belongs to the DapA family.</text>
</comment>